<dbReference type="Proteomes" id="UP001596512">
    <property type="component" value="Unassembled WGS sequence"/>
</dbReference>
<organism evidence="1 2">
    <name type="scientific">Actinokineospora soli</name>
    <dbReference type="NCBI Taxonomy" id="1048753"/>
    <lineage>
        <taxon>Bacteria</taxon>
        <taxon>Bacillati</taxon>
        <taxon>Actinomycetota</taxon>
        <taxon>Actinomycetes</taxon>
        <taxon>Pseudonocardiales</taxon>
        <taxon>Pseudonocardiaceae</taxon>
        <taxon>Actinokineospora</taxon>
    </lineage>
</organism>
<proteinExistence type="predicted"/>
<protein>
    <submittedName>
        <fullName evidence="1">Uncharacterized protein</fullName>
    </submittedName>
</protein>
<dbReference type="EMBL" id="JBHTEY010000001">
    <property type="protein sequence ID" value="MFC7612324.1"/>
    <property type="molecule type" value="Genomic_DNA"/>
</dbReference>
<comment type="caution">
    <text evidence="1">The sequence shown here is derived from an EMBL/GenBank/DDBJ whole genome shotgun (WGS) entry which is preliminary data.</text>
</comment>
<keyword evidence="2" id="KW-1185">Reference proteome</keyword>
<sequence length="44" mass="4331">MNASTSTALPPVPHGLADDFTAGACLCTGRLHVFGSPECDAAAG</sequence>
<evidence type="ECO:0000313" key="2">
    <source>
        <dbReference type="Proteomes" id="UP001596512"/>
    </source>
</evidence>
<evidence type="ECO:0000313" key="1">
    <source>
        <dbReference type="EMBL" id="MFC7612324.1"/>
    </source>
</evidence>
<accession>A0ABW2TFB5</accession>
<gene>
    <name evidence="1" type="ORF">ACFQV2_00190</name>
</gene>
<reference evidence="2" key="1">
    <citation type="journal article" date="2019" name="Int. J. Syst. Evol. Microbiol.">
        <title>The Global Catalogue of Microorganisms (GCM) 10K type strain sequencing project: providing services to taxonomists for standard genome sequencing and annotation.</title>
        <authorList>
            <consortium name="The Broad Institute Genomics Platform"/>
            <consortium name="The Broad Institute Genome Sequencing Center for Infectious Disease"/>
            <person name="Wu L."/>
            <person name="Ma J."/>
        </authorList>
    </citation>
    <scope>NUCLEOTIDE SEQUENCE [LARGE SCALE GENOMIC DNA]</scope>
    <source>
        <strain evidence="2">JCM 17695</strain>
    </source>
</reference>
<name>A0ABW2TFB5_9PSEU</name>